<evidence type="ECO:0000313" key="2">
    <source>
        <dbReference type="Proteomes" id="UP000324222"/>
    </source>
</evidence>
<dbReference type="Proteomes" id="UP000324222">
    <property type="component" value="Unassembled WGS sequence"/>
</dbReference>
<protein>
    <submittedName>
        <fullName evidence="1">Uncharacterized protein</fullName>
    </submittedName>
</protein>
<evidence type="ECO:0000313" key="1">
    <source>
        <dbReference type="EMBL" id="MPC94673.1"/>
    </source>
</evidence>
<organism evidence="1 2">
    <name type="scientific">Portunus trituberculatus</name>
    <name type="common">Swimming crab</name>
    <name type="synonym">Neptunus trituberculatus</name>
    <dbReference type="NCBI Taxonomy" id="210409"/>
    <lineage>
        <taxon>Eukaryota</taxon>
        <taxon>Metazoa</taxon>
        <taxon>Ecdysozoa</taxon>
        <taxon>Arthropoda</taxon>
        <taxon>Crustacea</taxon>
        <taxon>Multicrustacea</taxon>
        <taxon>Malacostraca</taxon>
        <taxon>Eumalacostraca</taxon>
        <taxon>Eucarida</taxon>
        <taxon>Decapoda</taxon>
        <taxon>Pleocyemata</taxon>
        <taxon>Brachyura</taxon>
        <taxon>Eubrachyura</taxon>
        <taxon>Portunoidea</taxon>
        <taxon>Portunidae</taxon>
        <taxon>Portuninae</taxon>
        <taxon>Portunus</taxon>
    </lineage>
</organism>
<name>A0A5B7JJW9_PORTR</name>
<accession>A0A5B7JJW9</accession>
<reference evidence="1 2" key="1">
    <citation type="submission" date="2019-05" db="EMBL/GenBank/DDBJ databases">
        <title>Another draft genome of Portunus trituberculatus and its Hox gene families provides insights of decapod evolution.</title>
        <authorList>
            <person name="Jeong J.-H."/>
            <person name="Song I."/>
            <person name="Kim S."/>
            <person name="Choi T."/>
            <person name="Kim D."/>
            <person name="Ryu S."/>
            <person name="Kim W."/>
        </authorList>
    </citation>
    <scope>NUCLEOTIDE SEQUENCE [LARGE SCALE GENOMIC DNA]</scope>
    <source>
        <tissue evidence="1">Muscle</tissue>
    </source>
</reference>
<keyword evidence="2" id="KW-1185">Reference proteome</keyword>
<gene>
    <name evidence="1" type="ORF">E2C01_089852</name>
</gene>
<proteinExistence type="predicted"/>
<comment type="caution">
    <text evidence="1">The sequence shown here is derived from an EMBL/GenBank/DDBJ whole genome shotgun (WGS) entry which is preliminary data.</text>
</comment>
<dbReference type="EMBL" id="VSRR010099497">
    <property type="protein sequence ID" value="MPC94673.1"/>
    <property type="molecule type" value="Genomic_DNA"/>
</dbReference>
<dbReference type="AlphaFoldDB" id="A0A5B7JJW9"/>
<sequence>MMGSKSAPDHDSQPYRGVDISAASNTLRFTTNGTSLIVSFDKCQTFCNLHDSFSFGMHLKGGGHGVFPKHKDR</sequence>